<dbReference type="InterPro" id="IPR016181">
    <property type="entry name" value="Acyl_CoA_acyltransferase"/>
</dbReference>
<dbReference type="SUPFAM" id="SSF55729">
    <property type="entry name" value="Acyl-CoA N-acyltransferases (Nat)"/>
    <property type="match status" value="1"/>
</dbReference>
<feature type="domain" description="N-acetyltransferase" evidence="2">
    <location>
        <begin position="4"/>
        <end position="154"/>
    </location>
</feature>
<sequence length="170" mass="19086">MKPTRIISYEPHYQASFKQINIDCISDLFTVEPHDLEQLDHPELHILPNDGEILLAQQEETIVGTVALIRTGSDEFELAKMGVARGARGLGIGRLLCEAAVDYARQKGARRVWLESNKKAAAAVQLYESIRFVHIPLRDSPYARADVHMELMLELTTPRQTPVASEPQLN</sequence>
<accession>A0ABX0QH34</accession>
<organism evidence="3 4">
    <name type="scientific">Fibrivirga algicola</name>
    <dbReference type="NCBI Taxonomy" id="2950420"/>
    <lineage>
        <taxon>Bacteria</taxon>
        <taxon>Pseudomonadati</taxon>
        <taxon>Bacteroidota</taxon>
        <taxon>Cytophagia</taxon>
        <taxon>Cytophagales</taxon>
        <taxon>Spirosomataceae</taxon>
        <taxon>Fibrivirga</taxon>
    </lineage>
</organism>
<dbReference type="InterPro" id="IPR050769">
    <property type="entry name" value="NAT_camello-type"/>
</dbReference>
<keyword evidence="4" id="KW-1185">Reference proteome</keyword>
<protein>
    <submittedName>
        <fullName evidence="3">GNAT family N-acetyltransferase</fullName>
    </submittedName>
</protein>
<gene>
    <name evidence="3" type="ORF">F7231_16145</name>
</gene>
<comment type="caution">
    <text evidence="3">The sequence shown here is derived from an EMBL/GenBank/DDBJ whole genome shotgun (WGS) entry which is preliminary data.</text>
</comment>
<dbReference type="Proteomes" id="UP000606008">
    <property type="component" value="Unassembled WGS sequence"/>
</dbReference>
<evidence type="ECO:0000313" key="4">
    <source>
        <dbReference type="Proteomes" id="UP000606008"/>
    </source>
</evidence>
<evidence type="ECO:0000313" key="3">
    <source>
        <dbReference type="EMBL" id="NID11705.1"/>
    </source>
</evidence>
<evidence type="ECO:0000256" key="1">
    <source>
        <dbReference type="ARBA" id="ARBA00022679"/>
    </source>
</evidence>
<dbReference type="Pfam" id="PF00583">
    <property type="entry name" value="Acetyltransf_1"/>
    <property type="match status" value="1"/>
</dbReference>
<dbReference type="RefSeq" id="WP_166692664.1">
    <property type="nucleotide sequence ID" value="NZ_WAEL01000005.1"/>
</dbReference>
<dbReference type="PANTHER" id="PTHR13947">
    <property type="entry name" value="GNAT FAMILY N-ACETYLTRANSFERASE"/>
    <property type="match status" value="1"/>
</dbReference>
<reference evidence="3" key="1">
    <citation type="submission" date="2024-05" db="EMBL/GenBank/DDBJ databases">
        <authorList>
            <person name="Jung D.-H."/>
        </authorList>
    </citation>
    <scope>NUCLEOTIDE SEQUENCE</scope>
    <source>
        <strain evidence="3">JA-25</strain>
    </source>
</reference>
<keyword evidence="1" id="KW-0808">Transferase</keyword>
<name>A0ABX0QH34_9BACT</name>
<proteinExistence type="predicted"/>
<dbReference type="PROSITE" id="PS51186">
    <property type="entry name" value="GNAT"/>
    <property type="match status" value="1"/>
</dbReference>
<dbReference type="Gene3D" id="3.40.630.30">
    <property type="match status" value="1"/>
</dbReference>
<evidence type="ECO:0000259" key="2">
    <source>
        <dbReference type="PROSITE" id="PS51186"/>
    </source>
</evidence>
<dbReference type="EMBL" id="WAEL01000005">
    <property type="protein sequence ID" value="NID11705.1"/>
    <property type="molecule type" value="Genomic_DNA"/>
</dbReference>
<dbReference type="PANTHER" id="PTHR13947:SF37">
    <property type="entry name" value="LD18367P"/>
    <property type="match status" value="1"/>
</dbReference>
<dbReference type="InterPro" id="IPR000182">
    <property type="entry name" value="GNAT_dom"/>
</dbReference>
<dbReference type="CDD" id="cd04301">
    <property type="entry name" value="NAT_SF"/>
    <property type="match status" value="1"/>
</dbReference>